<protein>
    <submittedName>
        <fullName evidence="13">Cytochrome d oxidase subunit</fullName>
    </submittedName>
</protein>
<evidence type="ECO:0000256" key="9">
    <source>
        <dbReference type="ARBA" id="ARBA00022989"/>
    </source>
</evidence>
<dbReference type="AlphaFoldDB" id="A0A0E1WYM7"/>
<dbReference type="GO" id="GO:0005886">
    <property type="term" value="C:plasma membrane"/>
    <property type="evidence" value="ECO:0007669"/>
    <property type="project" value="UniProtKB-SubCell"/>
</dbReference>
<comment type="subcellular location">
    <subcellularLocation>
        <location evidence="1">Cell membrane</location>
        <topology evidence="1">Multi-pass membrane protein</topology>
    </subcellularLocation>
</comment>
<sequence>MILSDLLDYQTLRIIWWVLLGVLLIGFAAMDGFDLGVGTLLPFVARTDVERRVVINTIGPVWEGNQVWLILGGGAIFAAWPPLYAVSFSGFYLAMFVILFALILRPVGFKFRSKRDGETWRNSWDWALFIGGFVPALIFGVAVGNVLQGVPFRLNGDLQIFYEGSFFGLLNPFALLCGILSVTMLTMHGAAWLVLKTDGVIQARARAYGSVAALLTVILYIVAGAISWLWVSGYRITSAVVMDGPSNPLQKTVELDHGAWFANYANYPILLIAPALGILGALAVLATLRGGRELAPLLFGKLSIFGIISSVGVSMFPFILPSSIDPQSSLTVWDSSSSHQTLFIMLVVTVVFIPIIVAYTAWVYKVLWGKVDKSMIEDESNHAY</sequence>
<comment type="similarity">
    <text evidence="2">Belongs to the cytochrome ubiquinol oxidase subunit 2 family.</text>
</comment>
<feature type="transmembrane region" description="Helical" evidence="12">
    <location>
        <begin position="173"/>
        <end position="195"/>
    </location>
</feature>
<feature type="transmembrane region" description="Helical" evidence="12">
    <location>
        <begin position="14"/>
        <end position="41"/>
    </location>
</feature>
<dbReference type="GO" id="GO:0070069">
    <property type="term" value="C:cytochrome complex"/>
    <property type="evidence" value="ECO:0007669"/>
    <property type="project" value="TreeGrafter"/>
</dbReference>
<evidence type="ECO:0000256" key="1">
    <source>
        <dbReference type="ARBA" id="ARBA00004651"/>
    </source>
</evidence>
<dbReference type="GO" id="GO:0019646">
    <property type="term" value="P:aerobic electron transport chain"/>
    <property type="evidence" value="ECO:0007669"/>
    <property type="project" value="TreeGrafter"/>
</dbReference>
<dbReference type="Pfam" id="PF02322">
    <property type="entry name" value="Cyt_bd_oxida_II"/>
    <property type="match status" value="1"/>
</dbReference>
<keyword evidence="5" id="KW-0349">Heme</keyword>
<reference evidence="13" key="1">
    <citation type="submission" date="2009-01" db="EMBL/GenBank/DDBJ databases">
        <title>The Genome Sequence of Brucella pinnipedialis M292/94/1.</title>
        <authorList>
            <consortium name="The Broad Institute Genome Sequencing Platform"/>
            <person name="Ward D."/>
            <person name="Young S.K."/>
            <person name="Kodira C.D."/>
            <person name="Zeng Q."/>
            <person name="Koehrsen M."/>
            <person name="Alvarado L."/>
            <person name="Berlin A."/>
            <person name="Borenstein D."/>
            <person name="Chen Z."/>
            <person name="Engels R."/>
            <person name="Freedman E."/>
            <person name="Gellesch M."/>
            <person name="Goldberg J."/>
            <person name="Griggs A."/>
            <person name="Gujja S."/>
            <person name="Heiman D."/>
            <person name="Hepburn T."/>
            <person name="Howarth C."/>
            <person name="Jen D."/>
            <person name="Larson L."/>
            <person name="Lewis B."/>
            <person name="Mehta T."/>
            <person name="Park D."/>
            <person name="Pearson M."/>
            <person name="Roberts A."/>
            <person name="Saif S."/>
            <person name="Shea T."/>
            <person name="Shenoy N."/>
            <person name="Sisk P."/>
            <person name="Stolte C."/>
            <person name="Sykes S."/>
            <person name="Walk T."/>
            <person name="White J."/>
            <person name="Yandava C."/>
            <person name="Whatmore A.M."/>
            <person name="Perrett L.L."/>
            <person name="O'Callaghan D."/>
            <person name="Nusbaum C."/>
            <person name="Galagan J."/>
            <person name="Birren B."/>
        </authorList>
    </citation>
    <scope>NUCLEOTIDE SEQUENCE [LARGE SCALE GENOMIC DNA]</scope>
    <source>
        <strain evidence="13">M292/94/1</strain>
    </source>
</reference>
<evidence type="ECO:0000256" key="4">
    <source>
        <dbReference type="ARBA" id="ARBA00022475"/>
    </source>
</evidence>
<dbReference type="GO" id="GO:0016682">
    <property type="term" value="F:oxidoreductase activity, acting on diphenols and related substances as donors, oxygen as acceptor"/>
    <property type="evidence" value="ECO:0007669"/>
    <property type="project" value="TreeGrafter"/>
</dbReference>
<dbReference type="PANTHER" id="PTHR43141:SF5">
    <property type="entry name" value="CYTOCHROME BD-I UBIQUINOL OXIDASE SUBUNIT 2"/>
    <property type="match status" value="1"/>
</dbReference>
<dbReference type="HOGENOM" id="CLU_049294_0_0_5"/>
<evidence type="ECO:0000256" key="6">
    <source>
        <dbReference type="ARBA" id="ARBA00022692"/>
    </source>
</evidence>
<feature type="transmembrane region" description="Helical" evidence="12">
    <location>
        <begin position="298"/>
        <end position="320"/>
    </location>
</feature>
<dbReference type="PIRSF" id="PIRSF000267">
    <property type="entry name" value="Cyt_oxidse_sub2"/>
    <property type="match status" value="1"/>
</dbReference>
<keyword evidence="3" id="KW-0813">Transport</keyword>
<dbReference type="GO" id="GO:0046872">
    <property type="term" value="F:metal ion binding"/>
    <property type="evidence" value="ECO:0007669"/>
    <property type="project" value="UniProtKB-KW"/>
</dbReference>
<evidence type="ECO:0000256" key="10">
    <source>
        <dbReference type="ARBA" id="ARBA00023004"/>
    </source>
</evidence>
<keyword evidence="7" id="KW-0479">Metal-binding</keyword>
<dbReference type="PANTHER" id="PTHR43141">
    <property type="entry name" value="CYTOCHROME BD2 SUBUNIT II"/>
    <property type="match status" value="1"/>
</dbReference>
<feature type="transmembrane region" description="Helical" evidence="12">
    <location>
        <begin position="126"/>
        <end position="147"/>
    </location>
</feature>
<dbReference type="RefSeq" id="WP_004681855.1">
    <property type="nucleotide sequence ID" value="NZ_EQ999534.1"/>
</dbReference>
<evidence type="ECO:0000256" key="2">
    <source>
        <dbReference type="ARBA" id="ARBA00007543"/>
    </source>
</evidence>
<keyword evidence="10" id="KW-0408">Iron</keyword>
<evidence type="ECO:0000313" key="13">
    <source>
        <dbReference type="EMBL" id="EEZ29114.1"/>
    </source>
</evidence>
<gene>
    <name evidence="13" type="ORF">BALG_02467</name>
</gene>
<dbReference type="GeneID" id="55592189"/>
<name>A0A0E1WYM7_9HYPH</name>
<keyword evidence="11 12" id="KW-0472">Membrane</keyword>
<keyword evidence="4" id="KW-1003">Cell membrane</keyword>
<evidence type="ECO:0000256" key="11">
    <source>
        <dbReference type="ARBA" id="ARBA00023136"/>
    </source>
</evidence>
<evidence type="ECO:0000256" key="5">
    <source>
        <dbReference type="ARBA" id="ARBA00022617"/>
    </source>
</evidence>
<keyword evidence="6 12" id="KW-0812">Transmembrane</keyword>
<keyword evidence="9 12" id="KW-1133">Transmembrane helix</keyword>
<dbReference type="Proteomes" id="UP000004659">
    <property type="component" value="Unassembled WGS sequence"/>
</dbReference>
<evidence type="ECO:0000256" key="3">
    <source>
        <dbReference type="ARBA" id="ARBA00022448"/>
    </source>
</evidence>
<evidence type="ECO:0000256" key="12">
    <source>
        <dbReference type="SAM" id="Phobius"/>
    </source>
</evidence>
<evidence type="ECO:0000256" key="8">
    <source>
        <dbReference type="ARBA" id="ARBA00022982"/>
    </source>
</evidence>
<keyword evidence="8" id="KW-0249">Electron transport</keyword>
<feature type="transmembrane region" description="Helical" evidence="12">
    <location>
        <begin position="207"/>
        <end position="231"/>
    </location>
</feature>
<feature type="transmembrane region" description="Helical" evidence="12">
    <location>
        <begin position="264"/>
        <end position="286"/>
    </location>
</feature>
<feature type="transmembrane region" description="Helical" evidence="12">
    <location>
        <begin position="83"/>
        <end position="105"/>
    </location>
</feature>
<dbReference type="InterPro" id="IPR003317">
    <property type="entry name" value="Cyt-d_oxidase_su2"/>
</dbReference>
<dbReference type="NCBIfam" id="TIGR00203">
    <property type="entry name" value="cydB"/>
    <property type="match status" value="1"/>
</dbReference>
<accession>A0A0E1WYM7</accession>
<dbReference type="EMBL" id="EQ999534">
    <property type="protein sequence ID" value="EEZ29114.1"/>
    <property type="molecule type" value="Genomic_DNA"/>
</dbReference>
<dbReference type="GO" id="GO:0009055">
    <property type="term" value="F:electron transfer activity"/>
    <property type="evidence" value="ECO:0007669"/>
    <property type="project" value="TreeGrafter"/>
</dbReference>
<feature type="transmembrane region" description="Helical" evidence="12">
    <location>
        <begin position="340"/>
        <end position="364"/>
    </location>
</feature>
<proteinExistence type="inferred from homology"/>
<evidence type="ECO:0000256" key="7">
    <source>
        <dbReference type="ARBA" id="ARBA00022723"/>
    </source>
</evidence>
<organism evidence="13">
    <name type="scientific">Brucella pinnipedialis M292/94/1</name>
    <dbReference type="NCBI Taxonomy" id="520462"/>
    <lineage>
        <taxon>Bacteria</taxon>
        <taxon>Pseudomonadati</taxon>
        <taxon>Pseudomonadota</taxon>
        <taxon>Alphaproteobacteria</taxon>
        <taxon>Hyphomicrobiales</taxon>
        <taxon>Brucellaceae</taxon>
        <taxon>Brucella/Ochrobactrum group</taxon>
        <taxon>Brucella</taxon>
    </lineage>
</organism>